<dbReference type="Pfam" id="PF06634">
    <property type="entry name" value="DUF1156"/>
    <property type="match status" value="1"/>
</dbReference>
<gene>
    <name evidence="2" type="ORF">LJD61_16665</name>
</gene>
<dbReference type="InterPro" id="IPR029063">
    <property type="entry name" value="SAM-dependent_MTases_sf"/>
</dbReference>
<dbReference type="SUPFAM" id="SSF53335">
    <property type="entry name" value="S-adenosyl-L-methionine-dependent methyltransferases"/>
    <property type="match status" value="3"/>
</dbReference>
<dbReference type="EMBL" id="JAJEKE010000018">
    <property type="protein sequence ID" value="MCQ1531161.1"/>
    <property type="molecule type" value="Genomic_DNA"/>
</dbReference>
<dbReference type="NCBIfam" id="NF042963">
    <property type="entry name" value="DUF1156_antiphage"/>
    <property type="match status" value="1"/>
</dbReference>
<protein>
    <submittedName>
        <fullName evidence="2">DUF1156 domain-containing protein</fullName>
    </submittedName>
</protein>
<organism evidence="2 3">
    <name type="scientific">Lutispora saccharofermentans</name>
    <dbReference type="NCBI Taxonomy" id="3024236"/>
    <lineage>
        <taxon>Bacteria</taxon>
        <taxon>Bacillati</taxon>
        <taxon>Bacillota</taxon>
        <taxon>Clostridia</taxon>
        <taxon>Lutisporales</taxon>
        <taxon>Lutisporaceae</taxon>
        <taxon>Lutispora</taxon>
    </lineage>
</organism>
<keyword evidence="3" id="KW-1185">Reference proteome</keyword>
<dbReference type="Gene3D" id="3.40.50.150">
    <property type="entry name" value="Vaccinia Virus protein VP39"/>
    <property type="match status" value="1"/>
</dbReference>
<dbReference type="InterPro" id="IPR049953">
    <property type="entry name" value="Antiphage_assoc"/>
</dbReference>
<proteinExistence type="predicted"/>
<accession>A0ABT1NJ03</accession>
<name>A0ABT1NJ03_9FIRM</name>
<evidence type="ECO:0000259" key="1">
    <source>
        <dbReference type="Pfam" id="PF06634"/>
    </source>
</evidence>
<dbReference type="Proteomes" id="UP001651880">
    <property type="component" value="Unassembled WGS sequence"/>
</dbReference>
<dbReference type="InterPro" id="IPR009537">
    <property type="entry name" value="DUF1156"/>
</dbReference>
<feature type="domain" description="DUF1156" evidence="1">
    <location>
        <begin position="8"/>
        <end position="65"/>
    </location>
</feature>
<evidence type="ECO:0000313" key="2">
    <source>
        <dbReference type="EMBL" id="MCQ1531161.1"/>
    </source>
</evidence>
<sequence length="958" mass="109469">MISFIEKQFPVSKVSKESYKERKANNGQTLTGLGKWWGRKPLVLVRAAILGCLMPASGNPKKDMDIFLKVMSMDNRGLELRKDKSFTVAEMYEIAVKSKKLRAHIDAWFDITDDKIKLNNRVKKKDIELIIFNTMGYDEKLVKCIRPEQLKNLDEQAWNEINHHLGTSAKNLQDLVEQLSIKRFGRNVVVGDCFCGGGSIPFEAARMGCDTYASDLNPVAGLLTWAAINICGASKEELEEIKKFQKDVFDRVDKEITKLGIEHNEHGDRAVSYLYCVEAHCPECGKKVPLSPSWIIGKGTKTIAKLIDNREGYDIIVKMGANSAEMKEAEKTGTIKNSELVCPTCGKTTPISSLRRDRRDESGNTVYGLRRWEKTESDFREDDIFSERLYAIKYERQDGQRYYRHPNERDLKNEKKVNQIVAENIIAWQEQGLVPSMEIESGMKTDELIRNRGWSHWNHLFNPRQLLTISRFVEFSKECAISRKQKTVAILGINKLVNWNSRLCRWISDGANEKGAETYYNQALNTLFNGLSRGMLSLNTCWFYNINDYEINNNADIKLIDARVVNGTCHFWITDPPYADAVNYHELSEFFLAWDKKLLQETFPEWYTDSKRILAVKGDEHFSQSMIEIYTNLAEHMYDDGMQVVMFTHSDPSVWAQLALIMWKSGLKVTAAWNIATETESGGLKDGNYVKGTVLLVLRKQTGDATAYLDEINVDIKSEVRAQIQSMQDLEDMEEPNFSDPDYVLAAYAASLKVLTAYKKIGELDLDYELDLAIKDPDNSQVVQIIENAKKIAYDCIIPAGFDSILWKDLLPAERFYIKGLEAEKHNNYQISTYQEYARGFSIGSYKQLMANEKANTARLKTPTEFSMRTVGEIADFEKSLLRIVLAAIHIGIKEDGMPEKGLSYVKNQVPDYWGSRDMIKQLLQFLKGTKDIDNMPHWTESADMADHLHILVDNDHI</sequence>
<reference evidence="2 3" key="1">
    <citation type="submission" date="2021-10" db="EMBL/GenBank/DDBJ databases">
        <title>Lutispora strain m25 sp. nov., a thermophilic, non-spore-forming bacterium isolated from a lab-scale methanogenic bioreactor digesting anaerobic sludge.</title>
        <authorList>
            <person name="El Houari A."/>
            <person name="Mcdonald J."/>
        </authorList>
    </citation>
    <scope>NUCLEOTIDE SEQUENCE [LARGE SCALE GENOMIC DNA]</scope>
    <source>
        <strain evidence="3">m25</strain>
    </source>
</reference>
<evidence type="ECO:0000313" key="3">
    <source>
        <dbReference type="Proteomes" id="UP001651880"/>
    </source>
</evidence>
<comment type="caution">
    <text evidence="2">The sequence shown here is derived from an EMBL/GenBank/DDBJ whole genome shotgun (WGS) entry which is preliminary data.</text>
</comment>
<dbReference type="RefSeq" id="WP_255228681.1">
    <property type="nucleotide sequence ID" value="NZ_JAJEKE010000018.1"/>
</dbReference>